<dbReference type="EC" id="2.3.1.47" evidence="5"/>
<comment type="similarity">
    <text evidence="3">Belongs to the class-II pyridoxal-phosphate-dependent aminotransferase family. BioF subfamily.</text>
</comment>
<dbReference type="EMBL" id="JAXCLW010000003">
    <property type="protein sequence ID" value="MDY0883702.1"/>
    <property type="molecule type" value="Genomic_DNA"/>
</dbReference>
<evidence type="ECO:0000256" key="6">
    <source>
        <dbReference type="ARBA" id="ARBA00022679"/>
    </source>
</evidence>
<proteinExistence type="inferred from homology"/>
<evidence type="ECO:0000256" key="4">
    <source>
        <dbReference type="ARBA" id="ARBA00011738"/>
    </source>
</evidence>
<evidence type="ECO:0000313" key="15">
    <source>
        <dbReference type="Proteomes" id="UP001279642"/>
    </source>
</evidence>
<dbReference type="InterPro" id="IPR015424">
    <property type="entry name" value="PyrdxlP-dep_Trfase"/>
</dbReference>
<evidence type="ECO:0000256" key="1">
    <source>
        <dbReference type="ARBA" id="ARBA00001933"/>
    </source>
</evidence>
<dbReference type="InterPro" id="IPR015422">
    <property type="entry name" value="PyrdxlP-dep_Trfase_small"/>
</dbReference>
<dbReference type="InterPro" id="IPR001917">
    <property type="entry name" value="Aminotrans_II_pyridoxalP_BS"/>
</dbReference>
<dbReference type="InterPro" id="IPR004839">
    <property type="entry name" value="Aminotransferase_I/II_large"/>
</dbReference>
<comment type="catalytic activity">
    <reaction evidence="11">
        <text>6-carboxyhexanoyl-[ACP] + L-alanine + H(+) = (8S)-8-amino-7-oxononanoate + holo-[ACP] + CO2</text>
        <dbReference type="Rhea" id="RHEA:42288"/>
        <dbReference type="Rhea" id="RHEA-COMP:9685"/>
        <dbReference type="Rhea" id="RHEA-COMP:9955"/>
        <dbReference type="ChEBI" id="CHEBI:15378"/>
        <dbReference type="ChEBI" id="CHEBI:16526"/>
        <dbReference type="ChEBI" id="CHEBI:57972"/>
        <dbReference type="ChEBI" id="CHEBI:64479"/>
        <dbReference type="ChEBI" id="CHEBI:78846"/>
        <dbReference type="ChEBI" id="CHEBI:149468"/>
        <dbReference type="EC" id="2.3.1.47"/>
    </reaction>
</comment>
<dbReference type="CDD" id="cd06454">
    <property type="entry name" value="KBL_like"/>
    <property type="match status" value="1"/>
</dbReference>
<keyword evidence="7" id="KW-0093">Biotin biosynthesis</keyword>
<evidence type="ECO:0000256" key="11">
    <source>
        <dbReference type="ARBA" id="ARBA00047715"/>
    </source>
</evidence>
<dbReference type="GO" id="GO:0008710">
    <property type="term" value="F:8-amino-7-oxononanoate synthase activity"/>
    <property type="evidence" value="ECO:0007669"/>
    <property type="project" value="UniProtKB-EC"/>
</dbReference>
<evidence type="ECO:0000256" key="3">
    <source>
        <dbReference type="ARBA" id="ARBA00010008"/>
    </source>
</evidence>
<keyword evidence="15" id="KW-1185">Reference proteome</keyword>
<dbReference type="Pfam" id="PF00155">
    <property type="entry name" value="Aminotran_1_2"/>
    <property type="match status" value="1"/>
</dbReference>
<dbReference type="Gene3D" id="3.40.640.10">
    <property type="entry name" value="Type I PLP-dependent aspartate aminotransferase-like (Major domain)"/>
    <property type="match status" value="1"/>
</dbReference>
<accession>A0ABU5ECS4</accession>
<evidence type="ECO:0000256" key="10">
    <source>
        <dbReference type="ARBA" id="ARBA00033381"/>
    </source>
</evidence>
<sequence>MTSPVLDTLLTAKLQTLAQENGLRRLRGFRRNGLRLTDQSGRELIDFSSNDYLGLVQHPRLIAAAIDWTQRLGTGAAASRLVTGTYEKYREVEQRLAAFKGSEAALVLGSGFQANATVLPAVIELLQVQGPVRVFADRLNHASLHHGLAAAGLRQIRFRHNDLNHLESLLRKEATESGPRLIVTESVFSMDGDRCDLAALADLAERYGAITYVDEAHATGVLGPQGRGLTATIPGRIDIVMGTLGKALGGYGAYIAGSQTLIDYLVTRCSGFIYSTALPPAVFGALDAALDLVPQMEAERAHLHRQADRLRSALCAAGLATGRSDTQIVPVILGEAADTLAAQRQLEEAGFLGIAIRPPTVPAGQSRLRLSLSAAHREEDLDRLIAAITKLGRSS</sequence>
<reference evidence="14 15" key="1">
    <citation type="journal article" date="2016" name="Antonie Van Leeuwenhoek">
        <title>Dongia soli sp. nov., isolated from soil from Dokdo, Korea.</title>
        <authorList>
            <person name="Kim D.U."/>
            <person name="Lee H."/>
            <person name="Kim H."/>
            <person name="Kim S.G."/>
            <person name="Ka J.O."/>
        </authorList>
    </citation>
    <scope>NUCLEOTIDE SEQUENCE [LARGE SCALE GENOMIC DNA]</scope>
    <source>
        <strain evidence="14 15">D78</strain>
    </source>
</reference>
<comment type="pathway">
    <text evidence="2">Cofactor biosynthesis; biotin biosynthesis.</text>
</comment>
<evidence type="ECO:0000313" key="14">
    <source>
        <dbReference type="EMBL" id="MDY0883702.1"/>
    </source>
</evidence>
<comment type="caution">
    <text evidence="14">The sequence shown here is derived from an EMBL/GenBank/DDBJ whole genome shotgun (WGS) entry which is preliminary data.</text>
</comment>
<evidence type="ECO:0000256" key="2">
    <source>
        <dbReference type="ARBA" id="ARBA00004746"/>
    </source>
</evidence>
<dbReference type="InterPro" id="IPR015421">
    <property type="entry name" value="PyrdxlP-dep_Trfase_major"/>
</dbReference>
<comment type="cofactor">
    <cofactor evidence="1 12">
        <name>pyridoxal 5'-phosphate</name>
        <dbReference type="ChEBI" id="CHEBI:597326"/>
    </cofactor>
</comment>
<gene>
    <name evidence="14" type="ORF">SMD27_12690</name>
</gene>
<dbReference type="RefSeq" id="WP_320508771.1">
    <property type="nucleotide sequence ID" value="NZ_JAXCLW010000003.1"/>
</dbReference>
<dbReference type="SUPFAM" id="SSF53383">
    <property type="entry name" value="PLP-dependent transferases"/>
    <property type="match status" value="1"/>
</dbReference>
<dbReference type="PANTHER" id="PTHR13693">
    <property type="entry name" value="CLASS II AMINOTRANSFERASE/8-AMINO-7-OXONONANOATE SYNTHASE"/>
    <property type="match status" value="1"/>
</dbReference>
<keyword evidence="14" id="KW-0012">Acyltransferase</keyword>
<keyword evidence="6 14" id="KW-0808">Transferase</keyword>
<evidence type="ECO:0000256" key="8">
    <source>
        <dbReference type="ARBA" id="ARBA00022898"/>
    </source>
</evidence>
<keyword evidence="8 12" id="KW-0663">Pyridoxal phosphate</keyword>
<evidence type="ECO:0000256" key="7">
    <source>
        <dbReference type="ARBA" id="ARBA00022756"/>
    </source>
</evidence>
<organism evidence="14 15">
    <name type="scientific">Dongia soli</name>
    <dbReference type="NCBI Taxonomy" id="600628"/>
    <lineage>
        <taxon>Bacteria</taxon>
        <taxon>Pseudomonadati</taxon>
        <taxon>Pseudomonadota</taxon>
        <taxon>Alphaproteobacteria</taxon>
        <taxon>Rhodospirillales</taxon>
        <taxon>Dongiaceae</taxon>
        <taxon>Dongia</taxon>
    </lineage>
</organism>
<protein>
    <recommendedName>
        <fullName evidence="5">8-amino-7-oxononanoate synthase</fullName>
        <ecNumber evidence="5">2.3.1.47</ecNumber>
    </recommendedName>
    <alternativeName>
        <fullName evidence="9">7-keto-8-amino-pelargonic acid synthase</fullName>
    </alternativeName>
    <alternativeName>
        <fullName evidence="10">8-amino-7-ketopelargonate synthase</fullName>
    </alternativeName>
</protein>
<evidence type="ECO:0000256" key="12">
    <source>
        <dbReference type="RuleBase" id="RU003693"/>
    </source>
</evidence>
<dbReference type="Proteomes" id="UP001279642">
    <property type="component" value="Unassembled WGS sequence"/>
</dbReference>
<dbReference type="Gene3D" id="3.90.1150.10">
    <property type="entry name" value="Aspartate Aminotransferase, domain 1"/>
    <property type="match status" value="1"/>
</dbReference>
<comment type="subunit">
    <text evidence="4">Homodimer.</text>
</comment>
<evidence type="ECO:0000256" key="5">
    <source>
        <dbReference type="ARBA" id="ARBA00013187"/>
    </source>
</evidence>
<feature type="domain" description="Aminotransferase class I/classII large" evidence="13">
    <location>
        <begin position="43"/>
        <end position="388"/>
    </location>
</feature>
<name>A0ABU5ECS4_9PROT</name>
<dbReference type="PANTHER" id="PTHR13693:SF100">
    <property type="entry name" value="8-AMINO-7-OXONONANOATE SYNTHASE"/>
    <property type="match status" value="1"/>
</dbReference>
<dbReference type="InterPro" id="IPR050087">
    <property type="entry name" value="AON_synthase_class-II"/>
</dbReference>
<dbReference type="PROSITE" id="PS00599">
    <property type="entry name" value="AA_TRANSFER_CLASS_2"/>
    <property type="match status" value="1"/>
</dbReference>
<evidence type="ECO:0000256" key="9">
    <source>
        <dbReference type="ARBA" id="ARBA00032610"/>
    </source>
</evidence>
<evidence type="ECO:0000259" key="13">
    <source>
        <dbReference type="Pfam" id="PF00155"/>
    </source>
</evidence>